<reference evidence="6 7" key="1">
    <citation type="submission" date="2018-07" db="EMBL/GenBank/DDBJ databases">
        <title>Venubactetium sediminum gen. nov., sp. nov., isolated from a marine solar saltern.</title>
        <authorList>
            <person name="Wang S."/>
        </authorList>
    </citation>
    <scope>NUCLEOTIDE SEQUENCE [LARGE SCALE GENOMIC DNA]</scope>
    <source>
        <strain evidence="6 7">WD2A32</strain>
    </source>
</reference>
<dbReference type="InterPro" id="IPR036249">
    <property type="entry name" value="Thioredoxin-like_sf"/>
</dbReference>
<feature type="domain" description="GST C-terminal" evidence="5">
    <location>
        <begin position="86"/>
        <end position="214"/>
    </location>
</feature>
<dbReference type="EC" id="2.5.1.18" evidence="1"/>
<dbReference type="GO" id="GO:0005737">
    <property type="term" value="C:cytoplasm"/>
    <property type="evidence" value="ECO:0007669"/>
    <property type="project" value="TreeGrafter"/>
</dbReference>
<dbReference type="FunFam" id="3.40.30.10:FF:000123">
    <property type="entry name" value="Glutathione transferase o1"/>
    <property type="match status" value="1"/>
</dbReference>
<evidence type="ECO:0000313" key="6">
    <source>
        <dbReference type="EMBL" id="RDD63494.1"/>
    </source>
</evidence>
<evidence type="ECO:0000259" key="5">
    <source>
        <dbReference type="PROSITE" id="PS50405"/>
    </source>
</evidence>
<dbReference type="InterPro" id="IPR036282">
    <property type="entry name" value="Glutathione-S-Trfase_C_sf"/>
</dbReference>
<evidence type="ECO:0000256" key="2">
    <source>
        <dbReference type="ARBA" id="ARBA00022679"/>
    </source>
</evidence>
<dbReference type="CDD" id="cd00299">
    <property type="entry name" value="GST_C_family"/>
    <property type="match status" value="1"/>
</dbReference>
<dbReference type="SUPFAM" id="SSF47616">
    <property type="entry name" value="GST C-terminal domain-like"/>
    <property type="match status" value="1"/>
</dbReference>
<keyword evidence="2 6" id="KW-0808">Transferase</keyword>
<dbReference type="PANTHER" id="PTHR43968">
    <property type="match status" value="1"/>
</dbReference>
<dbReference type="RefSeq" id="WP_114580748.1">
    <property type="nucleotide sequence ID" value="NZ_QPMH01000002.1"/>
</dbReference>
<name>A0A369TFW8_9PROT</name>
<keyword evidence="7" id="KW-1185">Reference proteome</keyword>
<dbReference type="Gene3D" id="3.40.30.10">
    <property type="entry name" value="Glutaredoxin"/>
    <property type="match status" value="1"/>
</dbReference>
<gene>
    <name evidence="6" type="ORF">DRB17_03365</name>
</gene>
<accession>A0A369TFW8</accession>
<evidence type="ECO:0000256" key="1">
    <source>
        <dbReference type="ARBA" id="ARBA00012452"/>
    </source>
</evidence>
<dbReference type="PROSITE" id="PS50405">
    <property type="entry name" value="GST_CTER"/>
    <property type="match status" value="1"/>
</dbReference>
<dbReference type="SUPFAM" id="SSF52833">
    <property type="entry name" value="Thioredoxin-like"/>
    <property type="match status" value="1"/>
</dbReference>
<evidence type="ECO:0000256" key="3">
    <source>
        <dbReference type="ARBA" id="ARBA00047960"/>
    </source>
</evidence>
<dbReference type="EMBL" id="QPMH01000002">
    <property type="protein sequence ID" value="RDD63494.1"/>
    <property type="molecule type" value="Genomic_DNA"/>
</dbReference>
<dbReference type="SFLD" id="SFLDG01152">
    <property type="entry name" value="Main.3:_Omega-_and_Tau-like"/>
    <property type="match status" value="1"/>
</dbReference>
<dbReference type="GO" id="GO:0004364">
    <property type="term" value="F:glutathione transferase activity"/>
    <property type="evidence" value="ECO:0007669"/>
    <property type="project" value="UniProtKB-EC"/>
</dbReference>
<proteinExistence type="predicted"/>
<protein>
    <recommendedName>
        <fullName evidence="1">glutathione transferase</fullName>
        <ecNumber evidence="1">2.5.1.18</ecNumber>
    </recommendedName>
</protein>
<dbReference type="InterPro" id="IPR010987">
    <property type="entry name" value="Glutathione-S-Trfase_C-like"/>
</dbReference>
<sequence>MSDDKLELVSFHLCPYVQRSIIVLLEKDIAHKRTYIDLSNKPHWFLEISPLGKVPVLRVDDEVLFESAVICEYLDEVTPDSLLPVEPIAKAKQRAWIEFGSSLLNEIAKFYSAPDAETFEERRAEIARRFARLETVLGDGPFFDGERFSMVDAVFGPVFRYFDAFETAGDLGFFQDTPKVQAWRRTLAGHPSVRDAVVADFPERLLTFLKKRPSHLATLLH</sequence>
<dbReference type="AlphaFoldDB" id="A0A369TFW8"/>
<dbReference type="Pfam" id="PF13410">
    <property type="entry name" value="GST_C_2"/>
    <property type="match status" value="1"/>
</dbReference>
<organism evidence="6 7">
    <name type="scientific">Ferruginivarius sediminum</name>
    <dbReference type="NCBI Taxonomy" id="2661937"/>
    <lineage>
        <taxon>Bacteria</taxon>
        <taxon>Pseudomonadati</taxon>
        <taxon>Pseudomonadota</taxon>
        <taxon>Alphaproteobacteria</taxon>
        <taxon>Rhodospirillales</taxon>
        <taxon>Rhodospirillaceae</taxon>
        <taxon>Ferruginivarius</taxon>
    </lineage>
</organism>
<dbReference type="PANTHER" id="PTHR43968:SF6">
    <property type="entry name" value="GLUTATHIONE S-TRANSFERASE OMEGA"/>
    <property type="match status" value="1"/>
</dbReference>
<dbReference type="Gene3D" id="1.20.1050.10">
    <property type="match status" value="1"/>
</dbReference>
<dbReference type="Proteomes" id="UP000253941">
    <property type="component" value="Unassembled WGS sequence"/>
</dbReference>
<comment type="caution">
    <text evidence="6">The sequence shown here is derived from an EMBL/GenBank/DDBJ whole genome shotgun (WGS) entry which is preliminary data.</text>
</comment>
<dbReference type="SFLD" id="SFLDG00358">
    <property type="entry name" value="Main_(cytGST)"/>
    <property type="match status" value="1"/>
</dbReference>
<feature type="domain" description="GST N-terminal" evidence="4">
    <location>
        <begin position="4"/>
        <end position="82"/>
    </location>
</feature>
<dbReference type="Pfam" id="PF13409">
    <property type="entry name" value="GST_N_2"/>
    <property type="match status" value="1"/>
</dbReference>
<dbReference type="InterPro" id="IPR050983">
    <property type="entry name" value="GST_Omega/HSP26"/>
</dbReference>
<evidence type="ECO:0000313" key="7">
    <source>
        <dbReference type="Proteomes" id="UP000253941"/>
    </source>
</evidence>
<dbReference type="InterPro" id="IPR045073">
    <property type="entry name" value="Omega/Tau-like"/>
</dbReference>
<dbReference type="InterPro" id="IPR040079">
    <property type="entry name" value="Glutathione_S-Trfase"/>
</dbReference>
<comment type="catalytic activity">
    <reaction evidence="3">
        <text>RX + glutathione = an S-substituted glutathione + a halide anion + H(+)</text>
        <dbReference type="Rhea" id="RHEA:16437"/>
        <dbReference type="ChEBI" id="CHEBI:15378"/>
        <dbReference type="ChEBI" id="CHEBI:16042"/>
        <dbReference type="ChEBI" id="CHEBI:17792"/>
        <dbReference type="ChEBI" id="CHEBI:57925"/>
        <dbReference type="ChEBI" id="CHEBI:90779"/>
        <dbReference type="EC" id="2.5.1.18"/>
    </reaction>
</comment>
<dbReference type="InterPro" id="IPR004045">
    <property type="entry name" value="Glutathione_S-Trfase_N"/>
</dbReference>
<dbReference type="SFLD" id="SFLDS00019">
    <property type="entry name" value="Glutathione_Transferase_(cytos"/>
    <property type="match status" value="1"/>
</dbReference>
<evidence type="ECO:0000259" key="4">
    <source>
        <dbReference type="PROSITE" id="PS50404"/>
    </source>
</evidence>
<dbReference type="PROSITE" id="PS50404">
    <property type="entry name" value="GST_NTER"/>
    <property type="match status" value="1"/>
</dbReference>